<dbReference type="AlphaFoldDB" id="A0A4Y2AZV3"/>
<evidence type="ECO:0000313" key="1">
    <source>
        <dbReference type="EMBL" id="GBL85611.1"/>
    </source>
</evidence>
<reference evidence="1 2" key="1">
    <citation type="journal article" date="2019" name="Sci. Rep.">
        <title>Orb-weaving spider Araneus ventricosus genome elucidates the spidroin gene catalogue.</title>
        <authorList>
            <person name="Kono N."/>
            <person name="Nakamura H."/>
            <person name="Ohtoshi R."/>
            <person name="Moran D.A.P."/>
            <person name="Shinohara A."/>
            <person name="Yoshida Y."/>
            <person name="Fujiwara M."/>
            <person name="Mori M."/>
            <person name="Tomita M."/>
            <person name="Arakawa K."/>
        </authorList>
    </citation>
    <scope>NUCLEOTIDE SEQUENCE [LARGE SCALE GENOMIC DNA]</scope>
</reference>
<sequence length="105" mass="12034">MLTCVPGFTPPMVRRRGLMEKTRLQGRRVPGSAKVPPCIWPWWNLNLMSWAKRPLTGKVKKLGERVLSQVSYMWRWPLSGKVSASDQEGSRFETRFHCISAVYGA</sequence>
<proteinExistence type="predicted"/>
<evidence type="ECO:0000313" key="2">
    <source>
        <dbReference type="Proteomes" id="UP000499080"/>
    </source>
</evidence>
<organism evidence="1 2">
    <name type="scientific">Araneus ventricosus</name>
    <name type="common">Orbweaver spider</name>
    <name type="synonym">Epeira ventricosa</name>
    <dbReference type="NCBI Taxonomy" id="182803"/>
    <lineage>
        <taxon>Eukaryota</taxon>
        <taxon>Metazoa</taxon>
        <taxon>Ecdysozoa</taxon>
        <taxon>Arthropoda</taxon>
        <taxon>Chelicerata</taxon>
        <taxon>Arachnida</taxon>
        <taxon>Araneae</taxon>
        <taxon>Araneomorphae</taxon>
        <taxon>Entelegynae</taxon>
        <taxon>Araneoidea</taxon>
        <taxon>Araneidae</taxon>
        <taxon>Araneus</taxon>
    </lineage>
</organism>
<comment type="caution">
    <text evidence="1">The sequence shown here is derived from an EMBL/GenBank/DDBJ whole genome shotgun (WGS) entry which is preliminary data.</text>
</comment>
<dbReference type="EMBL" id="BGPR01000044">
    <property type="protein sequence ID" value="GBL85611.1"/>
    <property type="molecule type" value="Genomic_DNA"/>
</dbReference>
<keyword evidence="2" id="KW-1185">Reference proteome</keyword>
<gene>
    <name evidence="1" type="ORF">AVEN_193081_1</name>
</gene>
<dbReference type="Proteomes" id="UP000499080">
    <property type="component" value="Unassembled WGS sequence"/>
</dbReference>
<accession>A0A4Y2AZV3</accession>
<protein>
    <submittedName>
        <fullName evidence="1">Uncharacterized protein</fullName>
    </submittedName>
</protein>
<name>A0A4Y2AZV3_ARAVE</name>